<dbReference type="AlphaFoldDB" id="R8BVU1"/>
<dbReference type="SMART" id="SM00886">
    <property type="entry name" value="Dabb"/>
    <property type="match status" value="1"/>
</dbReference>
<evidence type="ECO:0000256" key="1">
    <source>
        <dbReference type="ARBA" id="ARBA00011738"/>
    </source>
</evidence>
<dbReference type="Gene3D" id="3.30.70.100">
    <property type="match status" value="1"/>
</dbReference>
<organism evidence="3 4">
    <name type="scientific">Phaeoacremonium minimum (strain UCR-PA7)</name>
    <name type="common">Esca disease fungus</name>
    <name type="synonym">Togninia minima</name>
    <dbReference type="NCBI Taxonomy" id="1286976"/>
    <lineage>
        <taxon>Eukaryota</taxon>
        <taxon>Fungi</taxon>
        <taxon>Dikarya</taxon>
        <taxon>Ascomycota</taxon>
        <taxon>Pezizomycotina</taxon>
        <taxon>Sordariomycetes</taxon>
        <taxon>Sordariomycetidae</taxon>
        <taxon>Togniniales</taxon>
        <taxon>Togniniaceae</taxon>
        <taxon>Phaeoacremonium</taxon>
    </lineage>
</organism>
<dbReference type="PANTHER" id="PTHR33178:SF10">
    <property type="entry name" value="STRESS-RESPONSE A_B BARREL DOMAIN-CONTAINING PROTEIN"/>
    <property type="match status" value="1"/>
</dbReference>
<dbReference type="SUPFAM" id="SSF54909">
    <property type="entry name" value="Dimeric alpha+beta barrel"/>
    <property type="match status" value="1"/>
</dbReference>
<dbReference type="RefSeq" id="XP_007911851.1">
    <property type="nucleotide sequence ID" value="XM_007913660.1"/>
</dbReference>
<evidence type="ECO:0000259" key="2">
    <source>
        <dbReference type="PROSITE" id="PS51502"/>
    </source>
</evidence>
<dbReference type="Pfam" id="PF07876">
    <property type="entry name" value="Dabb"/>
    <property type="match status" value="1"/>
</dbReference>
<reference evidence="4" key="1">
    <citation type="journal article" date="2013" name="Genome Announc.">
        <title>Draft genome sequence of the ascomycete Phaeoacremonium aleophilum strain UCR-PA7, a causal agent of the esca disease complex in grapevines.</title>
        <authorList>
            <person name="Blanco-Ulate B."/>
            <person name="Rolshausen P."/>
            <person name="Cantu D."/>
        </authorList>
    </citation>
    <scope>NUCLEOTIDE SEQUENCE [LARGE SCALE GENOMIC DNA]</scope>
    <source>
        <strain evidence="4">UCR-PA7</strain>
    </source>
</reference>
<dbReference type="InterPro" id="IPR011008">
    <property type="entry name" value="Dimeric_a/b-barrel"/>
</dbReference>
<protein>
    <submittedName>
        <fullName evidence="3">Putative stress responsive a b barrel domain protein</fullName>
    </submittedName>
</protein>
<dbReference type="eggNOG" id="ENOG502S73V">
    <property type="taxonomic scope" value="Eukaryota"/>
</dbReference>
<dbReference type="InterPro" id="IPR013097">
    <property type="entry name" value="Dabb"/>
</dbReference>
<proteinExistence type="predicted"/>
<feature type="domain" description="Stress-response A/B barrel" evidence="2">
    <location>
        <begin position="3"/>
        <end position="105"/>
    </location>
</feature>
<dbReference type="PANTHER" id="PTHR33178">
    <property type="match status" value="1"/>
</dbReference>
<comment type="subunit">
    <text evidence="1">Homodimer.</text>
</comment>
<evidence type="ECO:0000313" key="3">
    <source>
        <dbReference type="EMBL" id="EOO03409.1"/>
    </source>
</evidence>
<dbReference type="OrthoDB" id="1601230at2759"/>
<keyword evidence="4" id="KW-1185">Reference proteome</keyword>
<dbReference type="GeneID" id="19321186"/>
<dbReference type="HOGENOM" id="CLU_080664_2_1_1"/>
<sequence>MGIIHIVMFSFQPLATPEEVKGVCNGMLELKDKCLHPETNKPYLKMGIGGINNSPEGIGGGITHAFVSEFDSEEDRRYYLEKDPAHLAFVKSISGVVSKAQVVDFSPGVFQL</sequence>
<dbReference type="PROSITE" id="PS51502">
    <property type="entry name" value="S_R_A_B_BARREL"/>
    <property type="match status" value="1"/>
</dbReference>
<accession>R8BVU1</accession>
<name>R8BVU1_PHAM7</name>
<dbReference type="Proteomes" id="UP000014074">
    <property type="component" value="Unassembled WGS sequence"/>
</dbReference>
<dbReference type="EMBL" id="KB932833">
    <property type="protein sequence ID" value="EOO03409.1"/>
    <property type="molecule type" value="Genomic_DNA"/>
</dbReference>
<evidence type="ECO:0000313" key="4">
    <source>
        <dbReference type="Proteomes" id="UP000014074"/>
    </source>
</evidence>
<dbReference type="InterPro" id="IPR044662">
    <property type="entry name" value="HS1/DABB1-like"/>
</dbReference>
<dbReference type="KEGG" id="tmn:UCRPA7_1071"/>
<gene>
    <name evidence="3" type="ORF">UCRPA7_1071</name>
</gene>